<dbReference type="SUPFAM" id="SSF48726">
    <property type="entry name" value="Immunoglobulin"/>
    <property type="match status" value="1"/>
</dbReference>
<evidence type="ECO:0000259" key="8">
    <source>
        <dbReference type="PROSITE" id="PS50835"/>
    </source>
</evidence>
<keyword evidence="6" id="KW-0812">Transmembrane</keyword>
<accession>A0ABD1JMY8</accession>
<reference evidence="9 10" key="1">
    <citation type="submission" date="2024-09" db="EMBL/GenBank/DDBJ databases">
        <title>A chromosome-level genome assembly of Gray's grenadier anchovy, Coilia grayii.</title>
        <authorList>
            <person name="Fu Z."/>
        </authorList>
    </citation>
    <scope>NUCLEOTIDE SEQUENCE [LARGE SCALE GENOMIC DNA]</scope>
    <source>
        <strain evidence="9">G4</strain>
        <tissue evidence="9">Muscle</tissue>
    </source>
</reference>
<keyword evidence="3 6" id="KW-0472">Membrane</keyword>
<dbReference type="PANTHER" id="PTHR12080">
    <property type="entry name" value="SIGNALING LYMPHOCYTIC ACTIVATION MOLECULE"/>
    <property type="match status" value="1"/>
</dbReference>
<feature type="compositionally biased region" description="Polar residues" evidence="5">
    <location>
        <begin position="319"/>
        <end position="331"/>
    </location>
</feature>
<dbReference type="Proteomes" id="UP001591681">
    <property type="component" value="Unassembled WGS sequence"/>
</dbReference>
<evidence type="ECO:0000313" key="9">
    <source>
        <dbReference type="EMBL" id="KAL2088179.1"/>
    </source>
</evidence>
<keyword evidence="10" id="KW-1185">Reference proteome</keyword>
<evidence type="ECO:0000256" key="7">
    <source>
        <dbReference type="SAM" id="SignalP"/>
    </source>
</evidence>
<feature type="domain" description="Ig-like" evidence="8">
    <location>
        <begin position="118"/>
        <end position="189"/>
    </location>
</feature>
<comment type="caution">
    <text evidence="9">The sequence shown here is derived from an EMBL/GenBank/DDBJ whole genome shotgun (WGS) entry which is preliminary data.</text>
</comment>
<dbReference type="InterPro" id="IPR013783">
    <property type="entry name" value="Ig-like_fold"/>
</dbReference>
<evidence type="ECO:0000256" key="1">
    <source>
        <dbReference type="ARBA" id="ARBA00004370"/>
    </source>
</evidence>
<feature type="chain" id="PRO_5044753781" description="Ig-like domain-containing protein" evidence="7">
    <location>
        <begin position="23"/>
        <end position="331"/>
    </location>
</feature>
<evidence type="ECO:0000256" key="5">
    <source>
        <dbReference type="SAM" id="MobiDB-lite"/>
    </source>
</evidence>
<comment type="subcellular location">
    <subcellularLocation>
        <location evidence="1">Membrane</location>
    </subcellularLocation>
</comment>
<dbReference type="InterPro" id="IPR015631">
    <property type="entry name" value="CD2/SLAM_rcpt"/>
</dbReference>
<dbReference type="PROSITE" id="PS50835">
    <property type="entry name" value="IG_LIKE"/>
    <property type="match status" value="1"/>
</dbReference>
<feature type="transmembrane region" description="Helical" evidence="6">
    <location>
        <begin position="203"/>
        <end position="224"/>
    </location>
</feature>
<organism evidence="9 10">
    <name type="scientific">Coilia grayii</name>
    <name type="common">Gray's grenadier anchovy</name>
    <dbReference type="NCBI Taxonomy" id="363190"/>
    <lineage>
        <taxon>Eukaryota</taxon>
        <taxon>Metazoa</taxon>
        <taxon>Chordata</taxon>
        <taxon>Craniata</taxon>
        <taxon>Vertebrata</taxon>
        <taxon>Euteleostomi</taxon>
        <taxon>Actinopterygii</taxon>
        <taxon>Neopterygii</taxon>
        <taxon>Teleostei</taxon>
        <taxon>Clupei</taxon>
        <taxon>Clupeiformes</taxon>
        <taxon>Clupeoidei</taxon>
        <taxon>Engraulidae</taxon>
        <taxon>Coilinae</taxon>
        <taxon>Coilia</taxon>
    </lineage>
</organism>
<name>A0ABD1JMY8_9TELE</name>
<keyword evidence="6" id="KW-1133">Transmembrane helix</keyword>
<evidence type="ECO:0000313" key="10">
    <source>
        <dbReference type="Proteomes" id="UP001591681"/>
    </source>
</evidence>
<keyword evidence="2 7" id="KW-0732">Signal</keyword>
<sequence>MDFQKAFVFLFLGVLGLAASAADECIKAFKGGSYTIALGSPKQEGDSLVWIHNKIVVYQRRRTKITGGVVDDNGSLLLNNLTSAMSGTYKAEHHDREGTLIKTITEKLCVIPKAPVPTLALTCPSSGVPALQCHPKNIPGFTLSWLHNNKEMAGKNPLQPKQRGEKELYTCRLSNDQYRDDKEDSKPVAASCSVPVLSRAVRLVLAGAVILIVILTLALVIVSCKYCPQRNRKRVHEHARLSSLRDTRADPPQWKPSPPGDQGYSHTPQEDPSPAASQPGDQPPPQPPPAAAAATATEKPPHTPVPQPRKKLNLIPKANDSNTSANGQDCV</sequence>
<feature type="compositionally biased region" description="Basic and acidic residues" evidence="5">
    <location>
        <begin position="238"/>
        <end position="249"/>
    </location>
</feature>
<dbReference type="Gene3D" id="2.60.40.10">
    <property type="entry name" value="Immunoglobulins"/>
    <property type="match status" value="1"/>
</dbReference>
<dbReference type="EMBL" id="JBHFQA010000014">
    <property type="protein sequence ID" value="KAL2088179.1"/>
    <property type="molecule type" value="Genomic_DNA"/>
</dbReference>
<feature type="signal peptide" evidence="7">
    <location>
        <begin position="1"/>
        <end position="22"/>
    </location>
</feature>
<protein>
    <recommendedName>
        <fullName evidence="8">Ig-like domain-containing protein</fullName>
    </recommendedName>
</protein>
<feature type="region of interest" description="Disordered" evidence="5">
    <location>
        <begin position="235"/>
        <end position="331"/>
    </location>
</feature>
<dbReference type="InterPro" id="IPR036179">
    <property type="entry name" value="Ig-like_dom_sf"/>
</dbReference>
<dbReference type="InterPro" id="IPR007110">
    <property type="entry name" value="Ig-like_dom"/>
</dbReference>
<dbReference type="GO" id="GO:0016020">
    <property type="term" value="C:membrane"/>
    <property type="evidence" value="ECO:0007669"/>
    <property type="project" value="UniProtKB-SubCell"/>
</dbReference>
<evidence type="ECO:0000256" key="6">
    <source>
        <dbReference type="SAM" id="Phobius"/>
    </source>
</evidence>
<dbReference type="AlphaFoldDB" id="A0ABD1JMY8"/>
<evidence type="ECO:0000256" key="3">
    <source>
        <dbReference type="ARBA" id="ARBA00023136"/>
    </source>
</evidence>
<gene>
    <name evidence="9" type="ORF">ACEWY4_017007</name>
</gene>
<dbReference type="PANTHER" id="PTHR12080:SF59">
    <property type="entry name" value="HEPATIC AND GLIAL CELL ADHESION MOLECULE"/>
    <property type="match status" value="1"/>
</dbReference>
<feature type="compositionally biased region" description="Pro residues" evidence="5">
    <location>
        <begin position="281"/>
        <end position="290"/>
    </location>
</feature>
<evidence type="ECO:0000256" key="2">
    <source>
        <dbReference type="ARBA" id="ARBA00022729"/>
    </source>
</evidence>
<evidence type="ECO:0000256" key="4">
    <source>
        <dbReference type="ARBA" id="ARBA00023180"/>
    </source>
</evidence>
<proteinExistence type="predicted"/>
<keyword evidence="4" id="KW-0325">Glycoprotein</keyword>